<keyword evidence="2" id="KW-1185">Reference proteome</keyword>
<dbReference type="Proteomes" id="UP001595075">
    <property type="component" value="Unassembled WGS sequence"/>
</dbReference>
<accession>A0ABR4CP35</accession>
<reference evidence="1 2" key="1">
    <citation type="journal article" date="2024" name="Commun. Biol.">
        <title>Comparative genomic analysis of thermophilic fungi reveals convergent evolutionary adaptations and gene losses.</title>
        <authorList>
            <person name="Steindorff A.S."/>
            <person name="Aguilar-Pontes M.V."/>
            <person name="Robinson A.J."/>
            <person name="Andreopoulos B."/>
            <person name="LaButti K."/>
            <person name="Kuo A."/>
            <person name="Mondo S."/>
            <person name="Riley R."/>
            <person name="Otillar R."/>
            <person name="Haridas S."/>
            <person name="Lipzen A."/>
            <person name="Grimwood J."/>
            <person name="Schmutz J."/>
            <person name="Clum A."/>
            <person name="Reid I.D."/>
            <person name="Moisan M.C."/>
            <person name="Butler G."/>
            <person name="Nguyen T.T.M."/>
            <person name="Dewar K."/>
            <person name="Conant G."/>
            <person name="Drula E."/>
            <person name="Henrissat B."/>
            <person name="Hansel C."/>
            <person name="Singer S."/>
            <person name="Hutchinson M.I."/>
            <person name="de Vries R.P."/>
            <person name="Natvig D.O."/>
            <person name="Powell A.J."/>
            <person name="Tsang A."/>
            <person name="Grigoriev I.V."/>
        </authorList>
    </citation>
    <scope>NUCLEOTIDE SEQUENCE [LARGE SCALE GENOMIC DNA]</scope>
    <source>
        <strain evidence="1 2">CBS 494.80</strain>
    </source>
</reference>
<name>A0ABR4CP35_9HELO</name>
<evidence type="ECO:0000313" key="1">
    <source>
        <dbReference type="EMBL" id="KAL2071093.1"/>
    </source>
</evidence>
<dbReference type="EMBL" id="JAZHXI010000005">
    <property type="protein sequence ID" value="KAL2071093.1"/>
    <property type="molecule type" value="Genomic_DNA"/>
</dbReference>
<comment type="caution">
    <text evidence="1">The sequence shown here is derived from an EMBL/GenBank/DDBJ whole genome shotgun (WGS) entry which is preliminary data.</text>
</comment>
<sequence length="61" mass="6703">MKLGRASRYVSFLSCLSLGAYFFYSADGAVDIFRHVLRFDAGNIPSAVKQCPDLSPQWAAS</sequence>
<proteinExistence type="predicted"/>
<protein>
    <submittedName>
        <fullName evidence="1">Uncharacterized protein</fullName>
    </submittedName>
</protein>
<evidence type="ECO:0000313" key="2">
    <source>
        <dbReference type="Proteomes" id="UP001595075"/>
    </source>
</evidence>
<gene>
    <name evidence="1" type="ORF">VTL71DRAFT_12328</name>
</gene>
<organism evidence="1 2">
    <name type="scientific">Oculimacula yallundae</name>
    <dbReference type="NCBI Taxonomy" id="86028"/>
    <lineage>
        <taxon>Eukaryota</taxon>
        <taxon>Fungi</taxon>
        <taxon>Dikarya</taxon>
        <taxon>Ascomycota</taxon>
        <taxon>Pezizomycotina</taxon>
        <taxon>Leotiomycetes</taxon>
        <taxon>Helotiales</taxon>
        <taxon>Ploettnerulaceae</taxon>
        <taxon>Oculimacula</taxon>
    </lineage>
</organism>